<dbReference type="RefSeq" id="WP_134754893.1">
    <property type="nucleotide sequence ID" value="NZ_MYFO02000001.1"/>
</dbReference>
<gene>
    <name evidence="1" type="ORF">B5M42_16875</name>
</gene>
<dbReference type="Proteomes" id="UP000298246">
    <property type="component" value="Unassembled WGS sequence"/>
</dbReference>
<evidence type="ECO:0000313" key="1">
    <source>
        <dbReference type="EMBL" id="TFE85651.1"/>
    </source>
</evidence>
<keyword evidence="2" id="KW-1185">Reference proteome</keyword>
<accession>A0A4Y8PWT0</accession>
<reference evidence="1 2" key="1">
    <citation type="submission" date="2017-03" db="EMBL/GenBank/DDBJ databases">
        <title>Isolation of Levoglucosan Utilizing Bacteria.</title>
        <authorList>
            <person name="Arya A.S."/>
        </authorList>
    </citation>
    <scope>NUCLEOTIDE SEQUENCE [LARGE SCALE GENOMIC DNA]</scope>
    <source>
        <strain evidence="1 2">MEC069</strain>
    </source>
</reference>
<protein>
    <submittedName>
        <fullName evidence="1">Uncharacterized protein</fullName>
    </submittedName>
</protein>
<dbReference type="AlphaFoldDB" id="A0A4Y8PWT0"/>
<organism evidence="1 2">
    <name type="scientific">Paenibacillus athensensis</name>
    <dbReference type="NCBI Taxonomy" id="1967502"/>
    <lineage>
        <taxon>Bacteria</taxon>
        <taxon>Bacillati</taxon>
        <taxon>Bacillota</taxon>
        <taxon>Bacilli</taxon>
        <taxon>Bacillales</taxon>
        <taxon>Paenibacillaceae</taxon>
        <taxon>Paenibacillus</taxon>
    </lineage>
</organism>
<evidence type="ECO:0000313" key="2">
    <source>
        <dbReference type="Proteomes" id="UP000298246"/>
    </source>
</evidence>
<sequence>MKEDKRNIITPKEAAAAMMQMTMRSAEHGWPAVKPTFAAYVPDAVLSEAQEDDLLKEAYIAALALEVYCIPHAFETDIAAQVGQGMDAIMSSEHFAAHRLAEPICAVYAPRLQMTEANAVKAEAQGGDLAMALLACAVDILYARLPLPLKPEQAEGSLLQFKLMQYVSGMIGKWPLLLQRFDVANEEDAARGGAGA</sequence>
<dbReference type="OrthoDB" id="2593155at2"/>
<dbReference type="EMBL" id="MYFO01000024">
    <property type="protein sequence ID" value="TFE85651.1"/>
    <property type="molecule type" value="Genomic_DNA"/>
</dbReference>
<proteinExistence type="predicted"/>
<comment type="caution">
    <text evidence="1">The sequence shown here is derived from an EMBL/GenBank/DDBJ whole genome shotgun (WGS) entry which is preliminary data.</text>
</comment>
<name>A0A4Y8PWT0_9BACL</name>